<name>A0A430AD08_9ENTE</name>
<comment type="pathway">
    <text evidence="1">Cofactor biosynthesis; adenosylcobalamin biosynthesis.</text>
</comment>
<dbReference type="SUPFAM" id="SSF63965">
    <property type="entry name" value="Precorrin-8X methylmutase CbiC/CobH"/>
    <property type="match status" value="1"/>
</dbReference>
<dbReference type="OrthoDB" id="9780708at2"/>
<proteinExistence type="inferred from homology"/>
<dbReference type="PANTHER" id="PTHR43588">
    <property type="entry name" value="COBALT-PRECORRIN-8 METHYLMUTASE"/>
    <property type="match status" value="1"/>
</dbReference>
<evidence type="ECO:0000256" key="4">
    <source>
        <dbReference type="ARBA" id="ARBA00023235"/>
    </source>
</evidence>
<dbReference type="RefSeq" id="WP_126830992.1">
    <property type="nucleotide sequence ID" value="NZ_CBCRYB010000003.1"/>
</dbReference>
<comment type="similarity">
    <text evidence="2">Belongs to the CobH/CbiC family.</text>
</comment>
<evidence type="ECO:0000256" key="3">
    <source>
        <dbReference type="ARBA" id="ARBA00022573"/>
    </source>
</evidence>
<dbReference type="Pfam" id="PF02570">
    <property type="entry name" value="CbiC"/>
    <property type="match status" value="1"/>
</dbReference>
<evidence type="ECO:0000256" key="2">
    <source>
        <dbReference type="ARBA" id="ARBA00009774"/>
    </source>
</evidence>
<keyword evidence="7" id="KW-1185">Reference proteome</keyword>
<gene>
    <name evidence="6" type="primary">cbiC</name>
    <name evidence="6" type="ORF">CBF31_03555</name>
</gene>
<dbReference type="GO" id="GO:0016993">
    <property type="term" value="F:precorrin-8X methylmutase activity"/>
    <property type="evidence" value="ECO:0007669"/>
    <property type="project" value="InterPro"/>
</dbReference>
<evidence type="ECO:0000313" key="7">
    <source>
        <dbReference type="Proteomes" id="UP000287101"/>
    </source>
</evidence>
<dbReference type="InterPro" id="IPR003722">
    <property type="entry name" value="Cbl_synth_CobH/CbiC"/>
</dbReference>
<dbReference type="InterPro" id="IPR036588">
    <property type="entry name" value="CobH/CbiC_sf"/>
</dbReference>
<evidence type="ECO:0000313" key="6">
    <source>
        <dbReference type="EMBL" id="RSU05105.1"/>
    </source>
</evidence>
<sequence length="217" mass="23920">MKKREYQQNPHLIETESFIIIQSIIDELEPNYTFETNVHEAIIKRAIHTTADFDYMHSLSFTHDVISKIQNVILKGGTIFTDTNMALSGINKKKLTEYNCDYFCYVGDEKVAAIAKEKGITRSMAAIEVAAQVEGPKCFVLGNAPTAVYKILEMYEDNQLELDAVVGVPVGFVGAEESKEELAKSNIPAIAALGRKGGSNLAAAIINAILYNMPGRE</sequence>
<reference evidence="6 7" key="1">
    <citation type="submission" date="2017-05" db="EMBL/GenBank/DDBJ databases">
        <title>Vagococcus spp. assemblies.</title>
        <authorList>
            <person name="Gulvik C.A."/>
        </authorList>
    </citation>
    <scope>NUCLEOTIDE SEQUENCE [LARGE SCALE GENOMIC DNA]</scope>
    <source>
        <strain evidence="6 7">CCUG 41755</strain>
    </source>
</reference>
<comment type="caution">
    <text evidence="6">The sequence shown here is derived from an EMBL/GenBank/DDBJ whole genome shotgun (WGS) entry which is preliminary data.</text>
</comment>
<evidence type="ECO:0000259" key="5">
    <source>
        <dbReference type="Pfam" id="PF02570"/>
    </source>
</evidence>
<keyword evidence="4" id="KW-0413">Isomerase</keyword>
<evidence type="ECO:0000256" key="1">
    <source>
        <dbReference type="ARBA" id="ARBA00004953"/>
    </source>
</evidence>
<accession>A0A430AD08</accession>
<dbReference type="Gene3D" id="3.40.50.10230">
    <property type="entry name" value="Cobalamin biosynthesis CobH/CbiC, precorrin-8X methylmutase"/>
    <property type="match status" value="1"/>
</dbReference>
<dbReference type="NCBIfam" id="NF006137">
    <property type="entry name" value="PRK08286.1"/>
    <property type="match status" value="1"/>
</dbReference>
<protein>
    <submittedName>
        <fullName evidence="6">Precorrin-8X methylmutase</fullName>
    </submittedName>
</protein>
<dbReference type="GO" id="GO:0009236">
    <property type="term" value="P:cobalamin biosynthetic process"/>
    <property type="evidence" value="ECO:0007669"/>
    <property type="project" value="UniProtKB-UniPathway"/>
</dbReference>
<dbReference type="EMBL" id="NGJY01000001">
    <property type="protein sequence ID" value="RSU05105.1"/>
    <property type="molecule type" value="Genomic_DNA"/>
</dbReference>
<dbReference type="PANTHER" id="PTHR43588:SF1">
    <property type="entry name" value="COBALT-PRECORRIN-8 METHYLMUTASE"/>
    <property type="match status" value="1"/>
</dbReference>
<dbReference type="AlphaFoldDB" id="A0A430AD08"/>
<keyword evidence="3" id="KW-0169">Cobalamin biosynthesis</keyword>
<dbReference type="Proteomes" id="UP000287101">
    <property type="component" value="Unassembled WGS sequence"/>
</dbReference>
<organism evidence="6 7">
    <name type="scientific">Vagococcus fessus</name>
    <dbReference type="NCBI Taxonomy" id="120370"/>
    <lineage>
        <taxon>Bacteria</taxon>
        <taxon>Bacillati</taxon>
        <taxon>Bacillota</taxon>
        <taxon>Bacilli</taxon>
        <taxon>Lactobacillales</taxon>
        <taxon>Enterococcaceae</taxon>
        <taxon>Vagococcus</taxon>
    </lineage>
</organism>
<feature type="domain" description="Cobalamin biosynthesis precorrin-8X methylmutase CobH/CbiC" evidence="5">
    <location>
        <begin position="13"/>
        <end position="211"/>
    </location>
</feature>
<dbReference type="UniPathway" id="UPA00148"/>